<dbReference type="Gene3D" id="3.40.50.300">
    <property type="entry name" value="P-loop containing nucleotide triphosphate hydrolases"/>
    <property type="match status" value="1"/>
</dbReference>
<evidence type="ECO:0000259" key="3">
    <source>
        <dbReference type="Pfam" id="PF18133"/>
    </source>
</evidence>
<dbReference type="Proteomes" id="UP000198870">
    <property type="component" value="Unassembled WGS sequence"/>
</dbReference>
<dbReference type="InterPro" id="IPR005225">
    <property type="entry name" value="Small_GTP-bd"/>
</dbReference>
<feature type="domain" description="Hydrogen maturase F dimerization" evidence="2">
    <location>
        <begin position="179"/>
        <end position="277"/>
    </location>
</feature>
<evidence type="ECO:0000313" key="5">
    <source>
        <dbReference type="Proteomes" id="UP000198870"/>
    </source>
</evidence>
<evidence type="ECO:0000259" key="1">
    <source>
        <dbReference type="Pfam" id="PF01926"/>
    </source>
</evidence>
<dbReference type="GO" id="GO:0005737">
    <property type="term" value="C:cytoplasm"/>
    <property type="evidence" value="ECO:0007669"/>
    <property type="project" value="TreeGrafter"/>
</dbReference>
<dbReference type="RefSeq" id="WP_092211375.1">
    <property type="nucleotide sequence ID" value="NZ_FMUX01000010.1"/>
</dbReference>
<dbReference type="InterPro" id="IPR041606">
    <property type="entry name" value="HydF_dimer"/>
</dbReference>
<dbReference type="EMBL" id="FMUX01000010">
    <property type="protein sequence ID" value="SCY49564.1"/>
    <property type="molecule type" value="Genomic_DNA"/>
</dbReference>
<dbReference type="GO" id="GO:0005525">
    <property type="term" value="F:GTP binding"/>
    <property type="evidence" value="ECO:0007669"/>
    <property type="project" value="InterPro"/>
</dbReference>
<dbReference type="PANTHER" id="PTHR42714:SF6">
    <property type="entry name" value="TRANSLATION INITIATION FACTOR IF-2"/>
    <property type="match status" value="1"/>
</dbReference>
<dbReference type="PANTHER" id="PTHR42714">
    <property type="entry name" value="TRNA MODIFICATION GTPASE GTPBP3"/>
    <property type="match status" value="1"/>
</dbReference>
<dbReference type="CDD" id="cd00880">
    <property type="entry name" value="Era_like"/>
    <property type="match status" value="1"/>
</dbReference>
<dbReference type="InterPro" id="IPR006073">
    <property type="entry name" value="GTP-bd"/>
</dbReference>
<dbReference type="Pfam" id="PF01926">
    <property type="entry name" value="MMR_HSR1"/>
    <property type="match status" value="1"/>
</dbReference>
<dbReference type="AlphaFoldDB" id="A0A1G5GDI6"/>
<reference evidence="4 5" key="1">
    <citation type="submission" date="2016-10" db="EMBL/GenBank/DDBJ databases">
        <authorList>
            <person name="de Groot N.N."/>
        </authorList>
    </citation>
    <scope>NUCLEOTIDE SEQUENCE [LARGE SCALE GENOMIC DNA]</scope>
    <source>
        <strain evidence="4 5">AA1</strain>
    </source>
</reference>
<dbReference type="SUPFAM" id="SSF52540">
    <property type="entry name" value="P-loop containing nucleoside triphosphate hydrolases"/>
    <property type="match status" value="1"/>
</dbReference>
<dbReference type="Gene3D" id="3.40.50.11420">
    <property type="match status" value="1"/>
</dbReference>
<evidence type="ECO:0000313" key="4">
    <source>
        <dbReference type="EMBL" id="SCY49564.1"/>
    </source>
</evidence>
<dbReference type="NCBIfam" id="TIGR00231">
    <property type="entry name" value="small_GTP"/>
    <property type="match status" value="1"/>
</dbReference>
<protein>
    <submittedName>
        <fullName evidence="4">Iron-only hydrogenase maturation protein HydF</fullName>
    </submittedName>
</protein>
<organism evidence="4 5">
    <name type="scientific">Desulfoluna spongiiphila</name>
    <dbReference type="NCBI Taxonomy" id="419481"/>
    <lineage>
        <taxon>Bacteria</taxon>
        <taxon>Pseudomonadati</taxon>
        <taxon>Thermodesulfobacteriota</taxon>
        <taxon>Desulfobacteria</taxon>
        <taxon>Desulfobacterales</taxon>
        <taxon>Desulfolunaceae</taxon>
        <taxon>Desulfoluna</taxon>
    </lineage>
</organism>
<dbReference type="OrthoDB" id="9811338at2"/>
<dbReference type="InterPro" id="IPR027417">
    <property type="entry name" value="P-loop_NTPase"/>
</dbReference>
<evidence type="ECO:0000259" key="2">
    <source>
        <dbReference type="Pfam" id="PF18128"/>
    </source>
</evidence>
<sequence length="403" mass="44092">MSVKAPKGVRLVITLTGRRNAGKSSLINAICGEEIAIVSEMPGTTTDPVARHHELLPLGPVTFYDTAGLDDEGALGELRIQAARKVLFRTDVAVVVAGEEGITDYEKEIIAELRRMEITFLVALNKRDLRDDTGADIRWCAEEGIRVLAVSANGGDGVRELKEALIAMAPGEFREEPLLVRDLVNEGDWVVCVVPIDLAAPKGRLILPQVMVLRDILDADAVGLVVKEREVEETLSNMGKKPALVITDSQAVLKVAADVPEDVPFTTFSTLMARYKGDLEALVEGADMLDKLTDGDTILMGEACSHHEVADDIGRVKIPRWITQYTGLDLNFEFYSGNDFPEDLEKYALAVHCGGCMLNRTAMLRRVRECRRRGVPITNYGVAISKVQGLLDRVIRPFGLAGE</sequence>
<dbReference type="InterPro" id="IPR040644">
    <property type="entry name" value="HydF_tetramer"/>
</dbReference>
<accession>A0A1G5GDI6</accession>
<dbReference type="NCBIfam" id="TIGR03918">
    <property type="entry name" value="GTP_HydF"/>
    <property type="match status" value="1"/>
</dbReference>
<dbReference type="Pfam" id="PF18128">
    <property type="entry name" value="HydF_dimer"/>
    <property type="match status" value="1"/>
</dbReference>
<feature type="domain" description="Hydrogen maturase F tetramerization" evidence="3">
    <location>
        <begin position="281"/>
        <end position="397"/>
    </location>
</feature>
<dbReference type="GO" id="GO:0002098">
    <property type="term" value="P:tRNA wobble uridine modification"/>
    <property type="evidence" value="ECO:0007669"/>
    <property type="project" value="TreeGrafter"/>
</dbReference>
<keyword evidence="5" id="KW-1185">Reference proteome</keyword>
<name>A0A1G5GDI6_9BACT</name>
<dbReference type="InterPro" id="IPR023873">
    <property type="entry name" value="FeFe-hyd_GTPase_HydF"/>
</dbReference>
<dbReference type="Gene3D" id="3.40.50.11410">
    <property type="match status" value="1"/>
</dbReference>
<feature type="domain" description="G" evidence="1">
    <location>
        <begin position="13"/>
        <end position="126"/>
    </location>
</feature>
<gene>
    <name evidence="4" type="ORF">SAMN05216233_11097</name>
</gene>
<dbReference type="STRING" id="419481.SAMN05216233_11097"/>
<dbReference type="Pfam" id="PF18133">
    <property type="entry name" value="HydF_tetramer"/>
    <property type="match status" value="1"/>
</dbReference>
<proteinExistence type="predicted"/>
<dbReference type="GO" id="GO:0030488">
    <property type="term" value="P:tRNA methylation"/>
    <property type="evidence" value="ECO:0007669"/>
    <property type="project" value="TreeGrafter"/>
</dbReference>